<accession>A0A7Y9XFC1</accession>
<comment type="caution">
    <text evidence="1">The sequence shown here is derived from an EMBL/GenBank/DDBJ whole genome shotgun (WGS) entry which is preliminary data.</text>
</comment>
<dbReference type="Proteomes" id="UP000584931">
    <property type="component" value="Unassembled WGS sequence"/>
</dbReference>
<evidence type="ECO:0000313" key="2">
    <source>
        <dbReference type="Proteomes" id="UP000584931"/>
    </source>
</evidence>
<protein>
    <submittedName>
        <fullName evidence="1">Uncharacterized protein</fullName>
    </submittedName>
</protein>
<organism evidence="1 2">
    <name type="scientific">Nocardiopsis sinuspersici</name>
    <dbReference type="NCBI Taxonomy" id="501010"/>
    <lineage>
        <taxon>Bacteria</taxon>
        <taxon>Bacillati</taxon>
        <taxon>Actinomycetota</taxon>
        <taxon>Actinomycetes</taxon>
        <taxon>Streptosporangiales</taxon>
        <taxon>Nocardiopsidaceae</taxon>
        <taxon>Nocardiopsis</taxon>
    </lineage>
</organism>
<dbReference type="EMBL" id="JACCHL010000001">
    <property type="protein sequence ID" value="NYH53330.1"/>
    <property type="molecule type" value="Genomic_DNA"/>
</dbReference>
<reference evidence="1 2" key="1">
    <citation type="submission" date="2020-07" db="EMBL/GenBank/DDBJ databases">
        <title>Sequencing the genomes of 1000 actinobacteria strains.</title>
        <authorList>
            <person name="Klenk H.-P."/>
        </authorList>
    </citation>
    <scope>NUCLEOTIDE SEQUENCE [LARGE SCALE GENOMIC DNA]</scope>
    <source>
        <strain evidence="1 2">DSM 45278</strain>
    </source>
</reference>
<name>A0A7Y9XFC1_9ACTN</name>
<evidence type="ECO:0000313" key="1">
    <source>
        <dbReference type="EMBL" id="NYH53330.1"/>
    </source>
</evidence>
<sequence length="256" mass="27696">MSSHPGDPDGICSSRSHCVLFSLLRRPPYGRNTGTAIPPAPGVLKHVYAGRADLPCCRAAFPVRAESRYCGTAVLPYCGPTGSRRCSTSPCRSSPTASFLLLRRPPYGRNTGTAIPPAPGVLKHVYAGRADLPCCRAAFPVRAESRYCGTAVLRSYRLPALFDISVPVEPYRVLLAATASPVRAGHRYCRTALHRRIRWSLLDLCGYEKKSSSPGNACLLRPTQILACPEIRYSRPAPHPPGSGAYARACIPYSSE</sequence>
<dbReference type="AlphaFoldDB" id="A0A7Y9XFC1"/>
<gene>
    <name evidence="1" type="ORF">HNR06_002919</name>
</gene>
<proteinExistence type="predicted"/>